<dbReference type="KEGG" id="ngr:NAEGRDRAFT_46159"/>
<reference evidence="2 3" key="1">
    <citation type="journal article" date="2010" name="Cell">
        <title>The genome of Naegleria gruberi illuminates early eukaryotic versatility.</title>
        <authorList>
            <person name="Fritz-Laylin L.K."/>
            <person name="Prochnik S.E."/>
            <person name="Ginger M.L."/>
            <person name="Dacks J.B."/>
            <person name="Carpenter M.L."/>
            <person name="Field M.C."/>
            <person name="Kuo A."/>
            <person name="Paredez A."/>
            <person name="Chapman J."/>
            <person name="Pham J."/>
            <person name="Shu S."/>
            <person name="Neupane R."/>
            <person name="Cipriano M."/>
            <person name="Mancuso J."/>
            <person name="Tu H."/>
            <person name="Salamov A."/>
            <person name="Lindquist E."/>
            <person name="Shapiro H."/>
            <person name="Lucas S."/>
            <person name="Grigoriev I.V."/>
            <person name="Cande W.Z."/>
            <person name="Fulton C."/>
            <person name="Rokhsar D.S."/>
            <person name="Dawson S.C."/>
        </authorList>
    </citation>
    <scope>NUCLEOTIDE SEQUENCE [LARGE SCALE GENOMIC DNA]</scope>
    <source>
        <strain evidence="2 3">NEG-M</strain>
    </source>
</reference>
<dbReference type="AlphaFoldDB" id="D2V2G0"/>
<dbReference type="OMA" id="ENEFESW"/>
<organism evidence="3">
    <name type="scientific">Naegleria gruberi</name>
    <name type="common">Amoeba</name>
    <dbReference type="NCBI Taxonomy" id="5762"/>
    <lineage>
        <taxon>Eukaryota</taxon>
        <taxon>Discoba</taxon>
        <taxon>Heterolobosea</taxon>
        <taxon>Tetramitia</taxon>
        <taxon>Eutetramitia</taxon>
        <taxon>Vahlkampfiidae</taxon>
        <taxon>Naegleria</taxon>
    </lineage>
</organism>
<dbReference type="InParanoid" id="D2V2G0"/>
<dbReference type="OrthoDB" id="10262072at2759"/>
<dbReference type="EMBL" id="GG738849">
    <property type="protein sequence ID" value="EFC48891.1"/>
    <property type="molecule type" value="Genomic_DNA"/>
</dbReference>
<feature type="compositionally biased region" description="Basic and acidic residues" evidence="1">
    <location>
        <begin position="237"/>
        <end position="249"/>
    </location>
</feature>
<dbReference type="GeneID" id="8852753"/>
<keyword evidence="3" id="KW-1185">Reference proteome</keyword>
<name>D2V2G0_NAEGR</name>
<protein>
    <submittedName>
        <fullName evidence="2">Predicted protein</fullName>
    </submittedName>
</protein>
<evidence type="ECO:0000313" key="2">
    <source>
        <dbReference type="EMBL" id="EFC48891.1"/>
    </source>
</evidence>
<dbReference type="Proteomes" id="UP000006671">
    <property type="component" value="Unassembled WGS sequence"/>
</dbReference>
<accession>D2V2G0</accession>
<proteinExistence type="predicted"/>
<dbReference type="RefSeq" id="XP_002681635.1">
    <property type="nucleotide sequence ID" value="XM_002681589.1"/>
</dbReference>
<feature type="region of interest" description="Disordered" evidence="1">
    <location>
        <begin position="215"/>
        <end position="277"/>
    </location>
</feature>
<gene>
    <name evidence="2" type="ORF">NAEGRDRAFT_46159</name>
</gene>
<evidence type="ECO:0000256" key="1">
    <source>
        <dbReference type="SAM" id="MobiDB-lite"/>
    </source>
</evidence>
<sequence length="669" mass="78624">MKKLLLKRVSSVRGVSSSGKIFQLNSKYITAANCNCNNSIIKNQFSTSTNTRKSSSIDNDPLLKILDFAKQEKLKEDGFKKTKDGRFFTKTYIDPEMMTEDERDEFQNRGIEFEDENEFDKWMKNLEKEERVLQRKADEAFLQTDLPSSMKSFSFSELLDEAEQYLIHGKPIPHFNTLPSHIPLGEKEDLHQRPDFSHFKSQPPTLKDIRETVQFTESNEEEDSSPSSVKQRKKEMIRKSDGKIDHVQSERNMYYQAPKTQSTTQPQEKQQTPVEYSTPDDYERIRVPEDAYSAYYYFRNEVYIRGLDVPRTKEEEDEEIADFFIEAYSNQNSVQHYLDDPLVKQQLLKHYDKFDKVVDQITVDQMPTPASVLTKALDITEASDNQKLKREKNNDKFFDHLSELNRKLHAKGEVVYKFQYNPTTKRIERTRSVIDEDKSLEAIQEKDLNTEDVEKEEPIVDYDKEGLNQLEIEMLDQYFKDMEAEQSNRSYRDEASTEEILLSRLMKRVNPKKDDIEEFSETELLELQKLVKQNKHKFAELERKSGTVKEPLPPSKNMFMPSQDELERSFKEDFGVNIGEFQELIEQYPQLGNLMENMQGDSEFIFNSLSQYIVENGGIQKLEHDFNDKSKVNRSFKEWVKVKRESSGLTDLSTEELVKELENRYKKNK</sequence>
<evidence type="ECO:0000313" key="3">
    <source>
        <dbReference type="Proteomes" id="UP000006671"/>
    </source>
</evidence>
<dbReference type="VEuPathDB" id="AmoebaDB:NAEGRDRAFT_46159"/>
<feature type="compositionally biased region" description="Polar residues" evidence="1">
    <location>
        <begin position="258"/>
        <end position="275"/>
    </location>
</feature>